<dbReference type="SUPFAM" id="SSF53335">
    <property type="entry name" value="S-adenosyl-L-methionine-dependent methyltransferases"/>
    <property type="match status" value="1"/>
</dbReference>
<accession>A0ABV8QUI1</accession>
<dbReference type="Pfam" id="PF13489">
    <property type="entry name" value="Methyltransf_23"/>
    <property type="match status" value="1"/>
</dbReference>
<reference evidence="2" key="1">
    <citation type="journal article" date="2019" name="Int. J. Syst. Evol. Microbiol.">
        <title>The Global Catalogue of Microorganisms (GCM) 10K type strain sequencing project: providing services to taxonomists for standard genome sequencing and annotation.</title>
        <authorList>
            <consortium name="The Broad Institute Genomics Platform"/>
            <consortium name="The Broad Institute Genome Sequencing Center for Infectious Disease"/>
            <person name="Wu L."/>
            <person name="Ma J."/>
        </authorList>
    </citation>
    <scope>NUCLEOTIDE SEQUENCE [LARGE SCALE GENOMIC DNA]</scope>
    <source>
        <strain evidence="2">CECT 8289</strain>
    </source>
</reference>
<dbReference type="EC" id="2.1.1.-" evidence="1"/>
<dbReference type="Proteomes" id="UP001595907">
    <property type="component" value="Unassembled WGS sequence"/>
</dbReference>
<organism evidence="1 2">
    <name type="scientific">Ferruginibacter yonginensis</name>
    <dbReference type="NCBI Taxonomy" id="1310416"/>
    <lineage>
        <taxon>Bacteria</taxon>
        <taxon>Pseudomonadati</taxon>
        <taxon>Bacteroidota</taxon>
        <taxon>Chitinophagia</taxon>
        <taxon>Chitinophagales</taxon>
        <taxon>Chitinophagaceae</taxon>
        <taxon>Ferruginibacter</taxon>
    </lineage>
</organism>
<name>A0ABV8QUI1_9BACT</name>
<dbReference type="PANTHER" id="PTHR43861:SF6">
    <property type="entry name" value="METHYLTRANSFERASE TYPE 11"/>
    <property type="match status" value="1"/>
</dbReference>
<keyword evidence="1" id="KW-0489">Methyltransferase</keyword>
<dbReference type="Gene3D" id="3.40.50.150">
    <property type="entry name" value="Vaccinia Virus protein VP39"/>
    <property type="match status" value="1"/>
</dbReference>
<sequence length="306" mass="35930">MNSIYDKYFVEQNCPVCGSNERKLQHKNILHTCFVLEKAKIDVKNEEAMSDIVKCLHCHHSYLSRIIKEEYINKYYSEANSEYYDAVKQNPYDRRPLDTKRFGDLILEKCPSAKNVLEIGSGLGHLLNDLSLKGLDCYGVEPSPLASEFSRKTFNLNVVTSMLNEKTFENKKFDIILIMDVVEHVANINELMKLVKHYLAKNGRLVVLTGNNNSLYAKLCGKKWLYYFSWEHISFFNKSSTKFLFNKHALQLEHFIKTQHSGTFYENMRMVFYTIFCMCRNFFGVRKQVYYYMAFDHFFAIGKNDD</sequence>
<dbReference type="CDD" id="cd02440">
    <property type="entry name" value="AdoMet_MTases"/>
    <property type="match status" value="1"/>
</dbReference>
<comment type="caution">
    <text evidence="1">The sequence shown here is derived from an EMBL/GenBank/DDBJ whole genome shotgun (WGS) entry which is preliminary data.</text>
</comment>
<keyword evidence="1" id="KW-0808">Transferase</keyword>
<proteinExistence type="predicted"/>
<keyword evidence="2" id="KW-1185">Reference proteome</keyword>
<dbReference type="GO" id="GO:0032259">
    <property type="term" value="P:methylation"/>
    <property type="evidence" value="ECO:0007669"/>
    <property type="project" value="UniProtKB-KW"/>
</dbReference>
<dbReference type="GO" id="GO:0008168">
    <property type="term" value="F:methyltransferase activity"/>
    <property type="evidence" value="ECO:0007669"/>
    <property type="project" value="UniProtKB-KW"/>
</dbReference>
<evidence type="ECO:0000313" key="1">
    <source>
        <dbReference type="EMBL" id="MFC4262699.1"/>
    </source>
</evidence>
<gene>
    <name evidence="1" type="ORF">ACFOWM_07415</name>
</gene>
<dbReference type="RefSeq" id="WP_379708401.1">
    <property type="nucleotide sequence ID" value="NZ_JBHSCZ010000002.1"/>
</dbReference>
<dbReference type="InterPro" id="IPR029063">
    <property type="entry name" value="SAM-dependent_MTases_sf"/>
</dbReference>
<evidence type="ECO:0000313" key="2">
    <source>
        <dbReference type="Proteomes" id="UP001595907"/>
    </source>
</evidence>
<dbReference type="EMBL" id="JBHSCZ010000002">
    <property type="protein sequence ID" value="MFC4262699.1"/>
    <property type="molecule type" value="Genomic_DNA"/>
</dbReference>
<dbReference type="PANTHER" id="PTHR43861">
    <property type="entry name" value="TRANS-ACONITATE 2-METHYLTRANSFERASE-RELATED"/>
    <property type="match status" value="1"/>
</dbReference>
<protein>
    <submittedName>
        <fullName evidence="1">Class I SAM-dependent methyltransferase</fullName>
        <ecNumber evidence="1">2.1.1.-</ecNumber>
    </submittedName>
</protein>